<dbReference type="EMBL" id="CCNE01000009">
    <property type="protein sequence ID" value="CDX52773.1"/>
    <property type="molecule type" value="Genomic_DNA"/>
</dbReference>
<sequence length="441" mass="48894">MRHHLPATYIDILKPPGLGYRLKMAAIHSGAQILGFWQKPWQKATEASDEYGFLDEAYSNYKYRNPITVPETGISAAAFHNSKTALELPTDFERVSSLSIGAAGDLMPAEGLELSKDIFYENVADVLLNVDLSFANLEAPVTNQKVEVSFTGGYAPVMGFTPAEFAAIAGHKGTNFKALNFANNHALDRGLEGLDTTARLFDEYGIKAVGTPAAAGDYGRATIFLEKGIKIGFASATEDLNGFDLPQTASHRIHKTKLTSRRAPPDIGLLKRQIADAKAEHCDFIVASLHWGYEVEFFPRKRQIDIAHALIEEGADLILGHHPHVIQPVEFYRTKRDKNRIAVIAYSLGGLGYRWYTAPHFALGLILNMQLAKGVNAGKEVTYIERMDAVPVFQNIFLSYFGDVRLKRLEKLEDHIGDRSRSPLNAYASKIKRYADLVLLK</sequence>
<proteinExistence type="inferred from homology"/>
<accession>A0A090G5G3</accession>
<gene>
    <name evidence="3" type="ORF">MPL3365_170082</name>
</gene>
<dbReference type="AlphaFoldDB" id="A0A090G5G3"/>
<dbReference type="CDD" id="cd07381">
    <property type="entry name" value="MPP_CapA"/>
    <property type="match status" value="1"/>
</dbReference>
<name>A0A090G5G3_MESPL</name>
<feature type="domain" description="Capsule synthesis protein CapA" evidence="2">
    <location>
        <begin position="99"/>
        <end position="354"/>
    </location>
</feature>
<evidence type="ECO:0000259" key="2">
    <source>
        <dbReference type="SMART" id="SM00854"/>
    </source>
</evidence>
<evidence type="ECO:0000313" key="4">
    <source>
        <dbReference type="Proteomes" id="UP000046122"/>
    </source>
</evidence>
<dbReference type="SUPFAM" id="SSF56300">
    <property type="entry name" value="Metallo-dependent phosphatases"/>
    <property type="match status" value="1"/>
</dbReference>
<evidence type="ECO:0000256" key="1">
    <source>
        <dbReference type="ARBA" id="ARBA00005662"/>
    </source>
</evidence>
<dbReference type="Gene3D" id="3.60.21.10">
    <property type="match status" value="1"/>
</dbReference>
<dbReference type="Pfam" id="PF09587">
    <property type="entry name" value="PGA_cap"/>
    <property type="match status" value="1"/>
</dbReference>
<dbReference type="PANTHER" id="PTHR33393">
    <property type="entry name" value="POLYGLUTAMINE SYNTHESIS ACCESSORY PROTEIN RV0574C-RELATED"/>
    <property type="match status" value="1"/>
</dbReference>
<dbReference type="InterPro" id="IPR052169">
    <property type="entry name" value="CW_Biosynth-Accessory"/>
</dbReference>
<protein>
    <recommendedName>
        <fullName evidence="2">Capsule synthesis protein CapA domain-containing protein</fullName>
    </recommendedName>
</protein>
<dbReference type="InterPro" id="IPR019079">
    <property type="entry name" value="Capsule_synth_CapA"/>
</dbReference>
<reference evidence="3 4" key="1">
    <citation type="submission" date="2014-08" db="EMBL/GenBank/DDBJ databases">
        <authorList>
            <person name="Moulin Lionel"/>
        </authorList>
    </citation>
    <scope>NUCLEOTIDE SEQUENCE [LARGE SCALE GENOMIC DNA]</scope>
</reference>
<dbReference type="PANTHER" id="PTHR33393:SF12">
    <property type="entry name" value="CAPSULE BIOSYNTHESIS PROTEIN CAPA"/>
    <property type="match status" value="1"/>
</dbReference>
<dbReference type="Proteomes" id="UP000046122">
    <property type="component" value="Unassembled WGS sequence"/>
</dbReference>
<dbReference type="SMART" id="SM00854">
    <property type="entry name" value="PGA_cap"/>
    <property type="match status" value="1"/>
</dbReference>
<dbReference type="InterPro" id="IPR029052">
    <property type="entry name" value="Metallo-depent_PP-like"/>
</dbReference>
<comment type="similarity">
    <text evidence="1">Belongs to the CapA family.</text>
</comment>
<evidence type="ECO:0000313" key="3">
    <source>
        <dbReference type="EMBL" id="CDX52773.1"/>
    </source>
</evidence>
<organism evidence="3 4">
    <name type="scientific">Mesorhizobium plurifarium</name>
    <dbReference type="NCBI Taxonomy" id="69974"/>
    <lineage>
        <taxon>Bacteria</taxon>
        <taxon>Pseudomonadati</taxon>
        <taxon>Pseudomonadota</taxon>
        <taxon>Alphaproteobacteria</taxon>
        <taxon>Hyphomicrobiales</taxon>
        <taxon>Phyllobacteriaceae</taxon>
        <taxon>Mesorhizobium</taxon>
    </lineage>
</organism>